<dbReference type="Gene3D" id="3.10.20.30">
    <property type="match status" value="1"/>
</dbReference>
<dbReference type="EMBL" id="OY660876">
    <property type="protein sequence ID" value="CAJ1069859.1"/>
    <property type="molecule type" value="Genomic_DNA"/>
</dbReference>
<dbReference type="InterPro" id="IPR003749">
    <property type="entry name" value="ThiS/MoaD-like"/>
</dbReference>
<keyword evidence="3" id="KW-1185">Reference proteome</keyword>
<sequence length="101" mass="11259">MTVTHWCPDSPSFFFYSEEVCVLYFAKSAELTGVKEEHVVAVPTPITSQDLWRFLLQRHPRYHDNVGQVVLAVHQQYVSIGDQLVTLGDGNEVVVAPLSGG</sequence>
<dbReference type="AlphaFoldDB" id="A0AAV1G9W1"/>
<reference evidence="2" key="1">
    <citation type="submission" date="2023-08" db="EMBL/GenBank/DDBJ databases">
        <authorList>
            <person name="Alioto T."/>
            <person name="Alioto T."/>
            <person name="Gomez Garrido J."/>
        </authorList>
    </citation>
    <scope>NUCLEOTIDE SEQUENCE</scope>
</reference>
<dbReference type="InterPro" id="IPR016155">
    <property type="entry name" value="Mopterin_synth/thiamin_S_b"/>
</dbReference>
<dbReference type="PANTHER" id="PTHR33359:SF1">
    <property type="entry name" value="MOLYBDOPTERIN SYNTHASE SULFUR CARRIER SUBUNIT"/>
    <property type="match status" value="1"/>
</dbReference>
<dbReference type="InterPro" id="IPR044672">
    <property type="entry name" value="MOCS2A"/>
</dbReference>
<organism evidence="2 3">
    <name type="scientific">Xyrichtys novacula</name>
    <name type="common">Pearly razorfish</name>
    <name type="synonym">Hemipteronotus novacula</name>
    <dbReference type="NCBI Taxonomy" id="13765"/>
    <lineage>
        <taxon>Eukaryota</taxon>
        <taxon>Metazoa</taxon>
        <taxon>Chordata</taxon>
        <taxon>Craniata</taxon>
        <taxon>Vertebrata</taxon>
        <taxon>Euteleostomi</taxon>
        <taxon>Actinopterygii</taxon>
        <taxon>Neopterygii</taxon>
        <taxon>Teleostei</taxon>
        <taxon>Neoteleostei</taxon>
        <taxon>Acanthomorphata</taxon>
        <taxon>Eupercaria</taxon>
        <taxon>Labriformes</taxon>
        <taxon>Labridae</taxon>
        <taxon>Xyrichtys</taxon>
    </lineage>
</organism>
<dbReference type="SUPFAM" id="SSF54285">
    <property type="entry name" value="MoaD/ThiS"/>
    <property type="match status" value="1"/>
</dbReference>
<dbReference type="GO" id="GO:0000166">
    <property type="term" value="F:nucleotide binding"/>
    <property type="evidence" value="ECO:0007669"/>
    <property type="project" value="UniProtKB-KW"/>
</dbReference>
<dbReference type="Proteomes" id="UP001178508">
    <property type="component" value="Chromosome 13"/>
</dbReference>
<keyword evidence="1" id="KW-0547">Nucleotide-binding</keyword>
<gene>
    <name evidence="2" type="ORF">XNOV1_A031580</name>
</gene>
<name>A0AAV1G9W1_XYRNO</name>
<protein>
    <submittedName>
        <fullName evidence="2">Molybdopterin synthase sulfur carrier subunit-like isoform X2</fullName>
    </submittedName>
</protein>
<dbReference type="Pfam" id="PF02597">
    <property type="entry name" value="ThiS"/>
    <property type="match status" value="1"/>
</dbReference>
<dbReference type="GO" id="GO:1990133">
    <property type="term" value="C:molybdopterin adenylyltransferase complex"/>
    <property type="evidence" value="ECO:0007669"/>
    <property type="project" value="TreeGrafter"/>
</dbReference>
<dbReference type="CDD" id="cd00754">
    <property type="entry name" value="Ubl_MoaD"/>
    <property type="match status" value="1"/>
</dbReference>
<evidence type="ECO:0000313" key="3">
    <source>
        <dbReference type="Proteomes" id="UP001178508"/>
    </source>
</evidence>
<proteinExistence type="predicted"/>
<accession>A0AAV1G9W1</accession>
<dbReference type="GO" id="GO:0006777">
    <property type="term" value="P:Mo-molybdopterin cofactor biosynthetic process"/>
    <property type="evidence" value="ECO:0007669"/>
    <property type="project" value="InterPro"/>
</dbReference>
<dbReference type="InterPro" id="IPR012675">
    <property type="entry name" value="Beta-grasp_dom_sf"/>
</dbReference>
<evidence type="ECO:0000313" key="2">
    <source>
        <dbReference type="EMBL" id="CAJ1069859.1"/>
    </source>
</evidence>
<dbReference type="PANTHER" id="PTHR33359">
    <property type="entry name" value="MOLYBDOPTERIN SYNTHASE SULFUR CARRIER SUBUNIT"/>
    <property type="match status" value="1"/>
</dbReference>
<evidence type="ECO:0000256" key="1">
    <source>
        <dbReference type="ARBA" id="ARBA00022741"/>
    </source>
</evidence>